<keyword evidence="3" id="KW-0813">Transport</keyword>
<keyword evidence="6" id="KW-0631">Potassium channel</keyword>
<protein>
    <submittedName>
        <fullName evidence="14">DUF1211 domain-containing protein</fullName>
    </submittedName>
</protein>
<feature type="transmembrane region" description="Helical" evidence="13">
    <location>
        <begin position="188"/>
        <end position="209"/>
    </location>
</feature>
<reference evidence="14 15" key="1">
    <citation type="submission" date="2020-03" db="EMBL/GenBank/DDBJ databases">
        <title>Metabolic flexibility allows generalist bacteria to become dominant in a frequently disturbed ecosystem.</title>
        <authorList>
            <person name="Chen Y.-J."/>
            <person name="Leung P.M."/>
            <person name="Bay S.K."/>
            <person name="Hugenholtz P."/>
            <person name="Kessler A.J."/>
            <person name="Shelley G."/>
            <person name="Waite D.W."/>
            <person name="Cook P.L."/>
            <person name="Greening C."/>
        </authorList>
    </citation>
    <scope>NUCLEOTIDE SEQUENCE [LARGE SCALE GENOMIC DNA]</scope>
    <source>
        <strain evidence="14">SS_bin_28</strain>
    </source>
</reference>
<evidence type="ECO:0000256" key="3">
    <source>
        <dbReference type="ARBA" id="ARBA00022448"/>
    </source>
</evidence>
<dbReference type="InterPro" id="IPR010617">
    <property type="entry name" value="TMEM175-like"/>
</dbReference>
<evidence type="ECO:0000256" key="7">
    <source>
        <dbReference type="ARBA" id="ARBA00022958"/>
    </source>
</evidence>
<feature type="transmembrane region" description="Helical" evidence="13">
    <location>
        <begin position="76"/>
        <end position="97"/>
    </location>
</feature>
<evidence type="ECO:0000256" key="9">
    <source>
        <dbReference type="ARBA" id="ARBA00023065"/>
    </source>
</evidence>
<evidence type="ECO:0000256" key="11">
    <source>
        <dbReference type="ARBA" id="ARBA00023303"/>
    </source>
</evidence>
<evidence type="ECO:0000313" key="14">
    <source>
        <dbReference type="EMBL" id="NNF08026.1"/>
    </source>
</evidence>
<dbReference type="Proteomes" id="UP000547674">
    <property type="component" value="Unassembled WGS sequence"/>
</dbReference>
<dbReference type="Pfam" id="PF06736">
    <property type="entry name" value="TMEM175"/>
    <property type="match status" value="1"/>
</dbReference>
<proteinExistence type="inferred from homology"/>
<feature type="transmembrane region" description="Helical" evidence="13">
    <location>
        <begin position="162"/>
        <end position="182"/>
    </location>
</feature>
<keyword evidence="10 13" id="KW-0472">Membrane</keyword>
<accession>A0A7Y2EA30</accession>
<comment type="caution">
    <text evidence="14">The sequence shown here is derived from an EMBL/GenBank/DDBJ whole genome shotgun (WGS) entry which is preliminary data.</text>
</comment>
<feature type="transmembrane region" description="Helical" evidence="13">
    <location>
        <begin position="33"/>
        <end position="55"/>
    </location>
</feature>
<evidence type="ECO:0000256" key="2">
    <source>
        <dbReference type="ARBA" id="ARBA00006920"/>
    </source>
</evidence>
<keyword evidence="5 13" id="KW-0812">Transmembrane</keyword>
<evidence type="ECO:0000313" key="15">
    <source>
        <dbReference type="Proteomes" id="UP000547674"/>
    </source>
</evidence>
<name>A0A7Y2EA30_UNCEI</name>
<gene>
    <name evidence="14" type="ORF">HKN21_14780</name>
</gene>
<keyword evidence="7" id="KW-0630">Potassium</keyword>
<dbReference type="GO" id="GO:0016020">
    <property type="term" value="C:membrane"/>
    <property type="evidence" value="ECO:0007669"/>
    <property type="project" value="UniProtKB-SubCell"/>
</dbReference>
<evidence type="ECO:0000256" key="6">
    <source>
        <dbReference type="ARBA" id="ARBA00022826"/>
    </source>
</evidence>
<feature type="transmembrane region" description="Helical" evidence="13">
    <location>
        <begin position="117"/>
        <end position="141"/>
    </location>
</feature>
<comment type="catalytic activity">
    <reaction evidence="12">
        <text>K(+)(in) = K(+)(out)</text>
        <dbReference type="Rhea" id="RHEA:29463"/>
        <dbReference type="ChEBI" id="CHEBI:29103"/>
    </reaction>
</comment>
<organism evidence="14 15">
    <name type="scientific">Eiseniibacteriota bacterium</name>
    <dbReference type="NCBI Taxonomy" id="2212470"/>
    <lineage>
        <taxon>Bacteria</taxon>
        <taxon>Candidatus Eiseniibacteriota</taxon>
    </lineage>
</organism>
<evidence type="ECO:0000256" key="13">
    <source>
        <dbReference type="SAM" id="Phobius"/>
    </source>
</evidence>
<evidence type="ECO:0000256" key="1">
    <source>
        <dbReference type="ARBA" id="ARBA00004141"/>
    </source>
</evidence>
<dbReference type="AlphaFoldDB" id="A0A7Y2EA30"/>
<keyword evidence="9" id="KW-0406">Ion transport</keyword>
<dbReference type="GO" id="GO:0005267">
    <property type="term" value="F:potassium channel activity"/>
    <property type="evidence" value="ECO:0007669"/>
    <property type="project" value="UniProtKB-KW"/>
</dbReference>
<dbReference type="GO" id="GO:0015252">
    <property type="term" value="F:proton channel activity"/>
    <property type="evidence" value="ECO:0007669"/>
    <property type="project" value="InterPro"/>
</dbReference>
<evidence type="ECO:0000256" key="8">
    <source>
        <dbReference type="ARBA" id="ARBA00022989"/>
    </source>
</evidence>
<comment type="similarity">
    <text evidence="2">Belongs to the TMEM175 family.</text>
</comment>
<evidence type="ECO:0000256" key="4">
    <source>
        <dbReference type="ARBA" id="ARBA00022538"/>
    </source>
</evidence>
<feature type="transmembrane region" description="Helical" evidence="13">
    <location>
        <begin position="7"/>
        <end position="27"/>
    </location>
</feature>
<evidence type="ECO:0000256" key="12">
    <source>
        <dbReference type="ARBA" id="ARBA00034430"/>
    </source>
</evidence>
<evidence type="ECO:0000256" key="10">
    <source>
        <dbReference type="ARBA" id="ARBA00023136"/>
    </source>
</evidence>
<comment type="subcellular location">
    <subcellularLocation>
        <location evidence="1">Membrane</location>
        <topology evidence="1">Multi-pass membrane protein</topology>
    </subcellularLocation>
</comment>
<keyword evidence="8 13" id="KW-1133">Transmembrane helix</keyword>
<keyword evidence="11" id="KW-0407">Ion channel</keyword>
<evidence type="ECO:0000256" key="5">
    <source>
        <dbReference type="ARBA" id="ARBA00022692"/>
    </source>
</evidence>
<dbReference type="EMBL" id="JABDJR010000597">
    <property type="protein sequence ID" value="NNF08026.1"/>
    <property type="molecule type" value="Genomic_DNA"/>
</dbReference>
<keyword evidence="4" id="KW-0633">Potassium transport</keyword>
<sequence length="224" mass="24274">MTRLETFVDAAFAFAITLLVISVGSVPKSLSELVLALKAAPSFLVSFVLIMMVWMGHRKWSRRFGLEDTVTTLLSLGLVFLMLVYVVPLRSMASALLHFASAGYFPSELSIEGPEELAGLFVIYGFGSFGVSGAIALLYARAKAARELQLNELEVVLTHEEIASWTTMALTGLVSALLALLAPAKLGVWAGFVYPTLCISMPSIGIYYAKKAERLREARTADSS</sequence>